<dbReference type="STRING" id="142842.SAMN02745118_01281"/>
<evidence type="ECO:0000259" key="8">
    <source>
        <dbReference type="Pfam" id="PF00892"/>
    </source>
</evidence>
<accession>A0A1T4LWW7</accession>
<proteinExistence type="inferred from homology"/>
<evidence type="ECO:0000256" key="1">
    <source>
        <dbReference type="ARBA" id="ARBA00004651"/>
    </source>
</evidence>
<dbReference type="Proteomes" id="UP000190625">
    <property type="component" value="Unassembled WGS sequence"/>
</dbReference>
<evidence type="ECO:0000256" key="5">
    <source>
        <dbReference type="ARBA" id="ARBA00022989"/>
    </source>
</evidence>
<keyword evidence="4 7" id="KW-0812">Transmembrane</keyword>
<reference evidence="10" key="1">
    <citation type="submission" date="2017-02" db="EMBL/GenBank/DDBJ databases">
        <authorList>
            <person name="Varghese N."/>
            <person name="Submissions S."/>
        </authorList>
    </citation>
    <scope>NUCLEOTIDE SEQUENCE [LARGE SCALE GENOMIC DNA]</scope>
    <source>
        <strain evidence="10">ATCC BAA-73</strain>
    </source>
</reference>
<dbReference type="Pfam" id="PF00892">
    <property type="entry name" value="EamA"/>
    <property type="match status" value="2"/>
</dbReference>
<feature type="transmembrane region" description="Helical" evidence="7">
    <location>
        <begin position="200"/>
        <end position="220"/>
    </location>
</feature>
<comment type="similarity">
    <text evidence="2">Belongs to the EamA transporter family.</text>
</comment>
<keyword evidence="3" id="KW-1003">Cell membrane</keyword>
<feature type="transmembrane region" description="Helical" evidence="7">
    <location>
        <begin position="51"/>
        <end position="69"/>
    </location>
</feature>
<evidence type="ECO:0000256" key="6">
    <source>
        <dbReference type="ARBA" id="ARBA00023136"/>
    </source>
</evidence>
<feature type="transmembrane region" description="Helical" evidence="7">
    <location>
        <begin position="81"/>
        <end position="101"/>
    </location>
</feature>
<keyword evidence="6 7" id="KW-0472">Membrane</keyword>
<keyword evidence="5 7" id="KW-1133">Transmembrane helix</keyword>
<evidence type="ECO:0000256" key="2">
    <source>
        <dbReference type="ARBA" id="ARBA00007362"/>
    </source>
</evidence>
<feature type="transmembrane region" description="Helical" evidence="7">
    <location>
        <begin position="263"/>
        <end position="281"/>
    </location>
</feature>
<feature type="transmembrane region" description="Helical" evidence="7">
    <location>
        <begin position="142"/>
        <end position="158"/>
    </location>
</feature>
<dbReference type="AlphaFoldDB" id="A0A1T4LWW7"/>
<evidence type="ECO:0000256" key="4">
    <source>
        <dbReference type="ARBA" id="ARBA00022692"/>
    </source>
</evidence>
<gene>
    <name evidence="9" type="ORF">SAMN02745118_01281</name>
</gene>
<dbReference type="PANTHER" id="PTHR32322:SF18">
    <property type="entry name" value="S-ADENOSYLMETHIONINE_S-ADENOSYLHOMOCYSTEINE TRANSPORTER"/>
    <property type="match status" value="1"/>
</dbReference>
<evidence type="ECO:0000256" key="7">
    <source>
        <dbReference type="SAM" id="Phobius"/>
    </source>
</evidence>
<name>A0A1T4LWW7_9FIRM</name>
<dbReference type="PANTHER" id="PTHR32322">
    <property type="entry name" value="INNER MEMBRANE TRANSPORTER"/>
    <property type="match status" value="1"/>
</dbReference>
<organism evidence="9 10">
    <name type="scientific">Selenihalanaerobacter shriftii</name>
    <dbReference type="NCBI Taxonomy" id="142842"/>
    <lineage>
        <taxon>Bacteria</taxon>
        <taxon>Bacillati</taxon>
        <taxon>Bacillota</taxon>
        <taxon>Clostridia</taxon>
        <taxon>Halanaerobiales</taxon>
        <taxon>Halobacteroidaceae</taxon>
        <taxon>Selenihalanaerobacter</taxon>
    </lineage>
</organism>
<comment type="subcellular location">
    <subcellularLocation>
        <location evidence="1">Cell membrane</location>
        <topology evidence="1">Multi-pass membrane protein</topology>
    </subcellularLocation>
</comment>
<dbReference type="InterPro" id="IPR050638">
    <property type="entry name" value="AA-Vitamin_Transporters"/>
</dbReference>
<evidence type="ECO:0000256" key="3">
    <source>
        <dbReference type="ARBA" id="ARBA00022475"/>
    </source>
</evidence>
<dbReference type="SUPFAM" id="SSF103481">
    <property type="entry name" value="Multidrug resistance efflux transporter EmrE"/>
    <property type="match status" value="2"/>
</dbReference>
<dbReference type="EMBL" id="FUWM01000009">
    <property type="protein sequence ID" value="SJZ59172.1"/>
    <property type="molecule type" value="Genomic_DNA"/>
</dbReference>
<feature type="transmembrane region" description="Helical" evidence="7">
    <location>
        <begin position="287"/>
        <end position="307"/>
    </location>
</feature>
<dbReference type="InterPro" id="IPR000620">
    <property type="entry name" value="EamA_dom"/>
</dbReference>
<feature type="domain" description="EamA" evidence="8">
    <location>
        <begin position="14"/>
        <end position="156"/>
    </location>
</feature>
<feature type="transmembrane region" description="Helical" evidence="7">
    <location>
        <begin position="164"/>
        <end position="188"/>
    </location>
</feature>
<protein>
    <submittedName>
        <fullName evidence="9">Permease of the drug/metabolite transporter (DMT) superfamily</fullName>
    </submittedName>
</protein>
<keyword evidence="10" id="KW-1185">Reference proteome</keyword>
<feature type="transmembrane region" description="Helical" evidence="7">
    <location>
        <begin position="232"/>
        <end position="251"/>
    </location>
</feature>
<feature type="transmembrane region" description="Helical" evidence="7">
    <location>
        <begin position="113"/>
        <end position="133"/>
    </location>
</feature>
<dbReference type="GO" id="GO:0005886">
    <property type="term" value="C:plasma membrane"/>
    <property type="evidence" value="ECO:0007669"/>
    <property type="project" value="UniProtKB-SubCell"/>
</dbReference>
<feature type="domain" description="EamA" evidence="8">
    <location>
        <begin position="170"/>
        <end position="304"/>
    </location>
</feature>
<dbReference type="RefSeq" id="WP_078809765.1">
    <property type="nucleotide sequence ID" value="NZ_FUWM01000009.1"/>
</dbReference>
<evidence type="ECO:0000313" key="9">
    <source>
        <dbReference type="EMBL" id="SJZ59172.1"/>
    </source>
</evidence>
<dbReference type="OrthoDB" id="3190463at2"/>
<dbReference type="InterPro" id="IPR037185">
    <property type="entry name" value="EmrE-like"/>
</dbReference>
<sequence>MREHQIFTNKFWVPILAITACILWGTAFPFLKISYHELMIEKTDFFSKLLFASYRFFIASLILLGHLYFKQGKESLKVKKEFIKPLLILGLFQTTLQYSFFYNGLANTTGIKASILGTSGIFLTVVTSHFIYVSDKLNTRKILGLIVGFLGVLIVNINRGSFDFAFNFLGEGFILIAGTVSAVAAILAKDLANKIFPQIITGYQMLLGSLVLFLISITRVEASSLNFTIKTFSIMIYLAFVSAVGFGLWYTLIKYNSLGYISIYKFMIPVSGVLFSNILLVEENISINILIALLLVSIGIFIINFRIKKKNTKVLQE</sequence>
<dbReference type="PROSITE" id="PS51257">
    <property type="entry name" value="PROKAR_LIPOPROTEIN"/>
    <property type="match status" value="1"/>
</dbReference>
<evidence type="ECO:0000313" key="10">
    <source>
        <dbReference type="Proteomes" id="UP000190625"/>
    </source>
</evidence>
<feature type="transmembrane region" description="Helical" evidence="7">
    <location>
        <begin position="12"/>
        <end position="31"/>
    </location>
</feature>